<reference evidence="1" key="1">
    <citation type="journal article" date="2013" name="Environ. Microbiol.">
        <title>Microbiota from the distal guts of lean and obese adolescents exhibit partial functional redundancy besides clear differences in community structure.</title>
        <authorList>
            <person name="Ferrer M."/>
            <person name="Ruiz A."/>
            <person name="Lanza F."/>
            <person name="Haange S.B."/>
            <person name="Oberbach A."/>
            <person name="Till H."/>
            <person name="Bargiela R."/>
            <person name="Campoy C."/>
            <person name="Segura M.T."/>
            <person name="Richter M."/>
            <person name="von Bergen M."/>
            <person name="Seifert J."/>
            <person name="Suarez A."/>
        </authorList>
    </citation>
    <scope>NUCLEOTIDE SEQUENCE</scope>
</reference>
<sequence>MMLGSMEYDTRIYGQDSRYTVCVNNDENFNMYETLNKAIGNIKAQMTDFERVADESEQTEEVIPADPDVRNYTYTFLKETLLQGKFRDGKKRSITDCRGANPKP</sequence>
<dbReference type="AlphaFoldDB" id="K1TME5"/>
<proteinExistence type="predicted"/>
<evidence type="ECO:0000313" key="1">
    <source>
        <dbReference type="EMBL" id="EKC70808.1"/>
    </source>
</evidence>
<organism evidence="1">
    <name type="scientific">human gut metagenome</name>
    <dbReference type="NCBI Taxonomy" id="408170"/>
    <lineage>
        <taxon>unclassified sequences</taxon>
        <taxon>metagenomes</taxon>
        <taxon>organismal metagenomes</taxon>
    </lineage>
</organism>
<protein>
    <submittedName>
        <fullName evidence="1">DNA methylase</fullName>
    </submittedName>
</protein>
<name>K1TME5_9ZZZZ</name>
<comment type="caution">
    <text evidence="1">The sequence shown here is derived from an EMBL/GenBank/DDBJ whole genome shotgun (WGS) entry which is preliminary data.</text>
</comment>
<keyword evidence="1" id="KW-0808">Transferase</keyword>
<dbReference type="GO" id="GO:0032259">
    <property type="term" value="P:methylation"/>
    <property type="evidence" value="ECO:0007669"/>
    <property type="project" value="UniProtKB-KW"/>
</dbReference>
<keyword evidence="1" id="KW-0489">Methyltransferase</keyword>
<accession>K1TME5</accession>
<dbReference type="GO" id="GO:0008168">
    <property type="term" value="F:methyltransferase activity"/>
    <property type="evidence" value="ECO:0007669"/>
    <property type="project" value="UniProtKB-KW"/>
</dbReference>
<dbReference type="EMBL" id="AJWY01005005">
    <property type="protein sequence ID" value="EKC70808.1"/>
    <property type="molecule type" value="Genomic_DNA"/>
</dbReference>
<gene>
    <name evidence="1" type="ORF">LEA_07593</name>
</gene>